<dbReference type="SUPFAM" id="SSF55486">
    <property type="entry name" value="Metalloproteases ('zincins'), catalytic domain"/>
    <property type="match status" value="1"/>
</dbReference>
<feature type="domain" description="Peptidase metallopeptidase" evidence="6">
    <location>
        <begin position="319"/>
        <end position="476"/>
    </location>
</feature>
<dbReference type="InterPro" id="IPR006026">
    <property type="entry name" value="Peptidase_Metallo"/>
</dbReference>
<evidence type="ECO:0000256" key="1">
    <source>
        <dbReference type="ARBA" id="ARBA00001913"/>
    </source>
</evidence>
<dbReference type="InterPro" id="IPR024079">
    <property type="entry name" value="MetalloPept_cat_dom_sf"/>
</dbReference>
<evidence type="ECO:0000256" key="5">
    <source>
        <dbReference type="ARBA" id="ARBA00022737"/>
    </source>
</evidence>
<keyword evidence="5" id="KW-0677">Repeat</keyword>
<comment type="cofactor">
    <cofactor evidence="1">
        <name>Ca(2+)</name>
        <dbReference type="ChEBI" id="CHEBI:29108"/>
    </cofactor>
</comment>
<dbReference type="AlphaFoldDB" id="A0A286EX36"/>
<dbReference type="PANTHER" id="PTHR38340:SF1">
    <property type="entry name" value="S-LAYER PROTEIN"/>
    <property type="match status" value="1"/>
</dbReference>
<dbReference type="Gene3D" id="2.60.40.10">
    <property type="entry name" value="Immunoglobulins"/>
    <property type="match status" value="4"/>
</dbReference>
<dbReference type="GO" id="GO:0006508">
    <property type="term" value="P:proteolysis"/>
    <property type="evidence" value="ECO:0007669"/>
    <property type="project" value="InterPro"/>
</dbReference>
<dbReference type="GO" id="GO:0008237">
    <property type="term" value="F:metallopeptidase activity"/>
    <property type="evidence" value="ECO:0007669"/>
    <property type="project" value="InterPro"/>
</dbReference>
<dbReference type="SUPFAM" id="SSF51120">
    <property type="entry name" value="beta-Roll"/>
    <property type="match status" value="2"/>
</dbReference>
<proteinExistence type="inferred from homology"/>
<dbReference type="PROSITE" id="PS00330">
    <property type="entry name" value="HEMOLYSIN_CALCIUM"/>
    <property type="match status" value="2"/>
</dbReference>
<dbReference type="Gene3D" id="2.150.10.10">
    <property type="entry name" value="Serralysin-like metalloprotease, C-terminal"/>
    <property type="match status" value="1"/>
</dbReference>
<organism evidence="7 8">
    <name type="scientific">Alysiella filiformis DSM 16848</name>
    <dbReference type="NCBI Taxonomy" id="1120981"/>
    <lineage>
        <taxon>Bacteria</taxon>
        <taxon>Pseudomonadati</taxon>
        <taxon>Pseudomonadota</taxon>
        <taxon>Betaproteobacteria</taxon>
        <taxon>Neisseriales</taxon>
        <taxon>Neisseriaceae</taxon>
        <taxon>Alysiella</taxon>
    </lineage>
</organism>
<dbReference type="Proteomes" id="UP000219669">
    <property type="component" value="Unassembled WGS sequence"/>
</dbReference>
<dbReference type="InterPro" id="IPR011049">
    <property type="entry name" value="Serralysin-like_metalloprot_C"/>
</dbReference>
<evidence type="ECO:0000313" key="7">
    <source>
        <dbReference type="EMBL" id="SOD75339.1"/>
    </source>
</evidence>
<dbReference type="GO" id="GO:0008270">
    <property type="term" value="F:zinc ion binding"/>
    <property type="evidence" value="ECO:0007669"/>
    <property type="project" value="InterPro"/>
</dbReference>
<evidence type="ECO:0000259" key="6">
    <source>
        <dbReference type="SMART" id="SM00235"/>
    </source>
</evidence>
<evidence type="ECO:0000256" key="4">
    <source>
        <dbReference type="ARBA" id="ARBA00022525"/>
    </source>
</evidence>
<accession>A0A286EX36</accession>
<dbReference type="PANTHER" id="PTHR38340">
    <property type="entry name" value="S-LAYER PROTEIN"/>
    <property type="match status" value="1"/>
</dbReference>
<dbReference type="EMBL" id="OCNF01000044">
    <property type="protein sequence ID" value="SOD75339.1"/>
    <property type="molecule type" value="Genomic_DNA"/>
</dbReference>
<comment type="similarity">
    <text evidence="3">Belongs to the peptidase M10B family.</text>
</comment>
<dbReference type="InterPro" id="IPR001343">
    <property type="entry name" value="Hemolysn_Ca-bd"/>
</dbReference>
<dbReference type="PRINTS" id="PR00313">
    <property type="entry name" value="CABNDNGRPT"/>
</dbReference>
<sequence length="1003" mass="109167">MDLASVKVKIVYQNQDYAAQVDVNRKTWSASLPQDVIKQNVGNNDFSVQVSLADKAGNIATNQEIGYFTVLADTPNLPTPPASENSIKITQMGEIDPSDMVRLRGKLKLEGLAAQYHNPLQFQSFVATLNGKEYAVGMNNQDQSFYLDISLADLQAAKSQEMAFQIKGGLSIYHLENNYVRNQDLPKLDKTAFVWDDNPYLTTDSLVKNDFVGKTTLVQGEVSGSLKTGDSVTLQIGNQQIQTKVLDNQKFEVAVENSILKQADTVIATAGNAQSQYTYQSQPDRVLKGDFVANFATANKEIPYFIKALEYPLQQMGYLKKLPYGAGGEISYAFHNEYFNALDWTEENRKAVRKVLDIYEHYTNLKFVQIADNSGFNQGATMGADIQFHHRPLPVASGVAEYGGKVSLNTKVKDFNIRSSFFTVLHEVGHSLGAKHTFEGGAVLPSTTEDHRGLSVMSYTGTKMDNNRWNLSLYDVAFMQYRHGVNPTQRIGNDTYTFKSFNPQVSDGNVYIWDGGGVDTFDASLEKQGVTVDLTPGSWIHRGEKTEHFVVNHSEELGAEQYFTGHDGEVKDDWRLFFSKISKLDYAEGQAFIGYGTQIERLIGSNYDDVLKGNVADNDIYGGAGNDKISGDAGNDYLDGGKGADELVGGVGDDIFVVDNVGDKVIENQDEGTDTVYAHIDYTLPENVENLTLFGTASKGVGNGMDNRIVGNGQVNTLTGGGGRDTFVFNDVLDGNVDTITDFSVGEDKIELNPLVFAGLTAQNLAERIAYDSQTGHLTYDPDGSGKADVIHFATLANKPNLTIDGNHFVLSSGVSVPVAPPSQPALVEIAFDPITDDNIINIEEAKAPAIAFSGSLKNAQQGDVLTVKIGETSHIVPIVAGKFSVNIDGKTLAIHREIGAELTRNGEKIAEKTHAYQVDTQIDTPQIIFRPITDDNIVNLNESKGKITVGGTVENANEGDEIVVSCGCPICTGTQWVDIKTKIVGGTFSVDFNGADLVANNG</sequence>
<dbReference type="Pfam" id="PF00353">
    <property type="entry name" value="HemolysinCabind"/>
    <property type="match status" value="2"/>
</dbReference>
<evidence type="ECO:0000256" key="2">
    <source>
        <dbReference type="ARBA" id="ARBA00004613"/>
    </source>
</evidence>
<dbReference type="InterPro" id="IPR050557">
    <property type="entry name" value="RTX_toxin/Mannuronan_C5-epim"/>
</dbReference>
<dbReference type="SMART" id="SM00235">
    <property type="entry name" value="ZnMc"/>
    <property type="match status" value="1"/>
</dbReference>
<keyword evidence="8" id="KW-1185">Reference proteome</keyword>
<dbReference type="InterPro" id="IPR018511">
    <property type="entry name" value="Hemolysin-typ_Ca-bd_CS"/>
</dbReference>
<reference evidence="7 8" key="1">
    <citation type="submission" date="2017-09" db="EMBL/GenBank/DDBJ databases">
        <authorList>
            <person name="Ehlers B."/>
            <person name="Leendertz F.H."/>
        </authorList>
    </citation>
    <scope>NUCLEOTIDE SEQUENCE [LARGE SCALE GENOMIC DNA]</scope>
    <source>
        <strain evidence="7 8">DSM 16848</strain>
    </source>
</reference>
<gene>
    <name evidence="7" type="ORF">SAMN02746062_02357</name>
</gene>
<dbReference type="InterPro" id="IPR013783">
    <property type="entry name" value="Ig-like_fold"/>
</dbReference>
<keyword evidence="4" id="KW-0964">Secreted</keyword>
<protein>
    <submittedName>
        <fullName evidence="7">Type I secretion C-terminal target domain (VC_A0849 subclass)</fullName>
    </submittedName>
</protein>
<evidence type="ECO:0000313" key="8">
    <source>
        <dbReference type="Proteomes" id="UP000219669"/>
    </source>
</evidence>
<dbReference type="InterPro" id="IPR013858">
    <property type="entry name" value="Peptidase_M10B_C"/>
</dbReference>
<feature type="non-terminal residue" evidence="7">
    <location>
        <position position="1003"/>
    </location>
</feature>
<dbReference type="Gene3D" id="3.40.390.10">
    <property type="entry name" value="Collagenase (Catalytic Domain)"/>
    <property type="match status" value="1"/>
</dbReference>
<dbReference type="Pfam" id="PF08548">
    <property type="entry name" value="Peptidase_M10_C"/>
    <property type="match status" value="1"/>
</dbReference>
<comment type="subcellular location">
    <subcellularLocation>
        <location evidence="2">Secreted</location>
    </subcellularLocation>
</comment>
<name>A0A286EX36_9NEIS</name>
<evidence type="ECO:0000256" key="3">
    <source>
        <dbReference type="ARBA" id="ARBA00009490"/>
    </source>
</evidence>
<dbReference type="GO" id="GO:0005615">
    <property type="term" value="C:extracellular space"/>
    <property type="evidence" value="ECO:0007669"/>
    <property type="project" value="InterPro"/>
</dbReference>
<dbReference type="GO" id="GO:0005509">
    <property type="term" value="F:calcium ion binding"/>
    <property type="evidence" value="ECO:0007669"/>
    <property type="project" value="InterPro"/>
</dbReference>